<evidence type="ECO:0000313" key="2">
    <source>
        <dbReference type="EMBL" id="PPQ88805.1"/>
    </source>
</evidence>
<dbReference type="EMBL" id="NHYD01002025">
    <property type="protein sequence ID" value="PPQ88805.1"/>
    <property type="molecule type" value="Genomic_DNA"/>
</dbReference>
<keyword evidence="3" id="KW-1185">Reference proteome</keyword>
<keyword evidence="1" id="KW-0472">Membrane</keyword>
<comment type="caution">
    <text evidence="2">The sequence shown here is derived from an EMBL/GenBank/DDBJ whole genome shotgun (WGS) entry which is preliminary data.</text>
</comment>
<protein>
    <submittedName>
        <fullName evidence="2">Uncharacterized protein</fullName>
    </submittedName>
</protein>
<proteinExistence type="predicted"/>
<keyword evidence="1" id="KW-0812">Transmembrane</keyword>
<dbReference type="InParanoid" id="A0A409XDI3"/>
<evidence type="ECO:0000256" key="1">
    <source>
        <dbReference type="SAM" id="Phobius"/>
    </source>
</evidence>
<gene>
    <name evidence="2" type="ORF">CVT25_010491</name>
</gene>
<evidence type="ECO:0000313" key="3">
    <source>
        <dbReference type="Proteomes" id="UP000283269"/>
    </source>
</evidence>
<organism evidence="2 3">
    <name type="scientific">Psilocybe cyanescens</name>
    <dbReference type="NCBI Taxonomy" id="93625"/>
    <lineage>
        <taxon>Eukaryota</taxon>
        <taxon>Fungi</taxon>
        <taxon>Dikarya</taxon>
        <taxon>Basidiomycota</taxon>
        <taxon>Agaricomycotina</taxon>
        <taxon>Agaricomycetes</taxon>
        <taxon>Agaricomycetidae</taxon>
        <taxon>Agaricales</taxon>
        <taxon>Agaricineae</taxon>
        <taxon>Strophariaceae</taxon>
        <taxon>Psilocybe</taxon>
    </lineage>
</organism>
<reference evidence="2 3" key="1">
    <citation type="journal article" date="2018" name="Evol. Lett.">
        <title>Horizontal gene cluster transfer increased hallucinogenic mushroom diversity.</title>
        <authorList>
            <person name="Reynolds H.T."/>
            <person name="Vijayakumar V."/>
            <person name="Gluck-Thaler E."/>
            <person name="Korotkin H.B."/>
            <person name="Matheny P.B."/>
            <person name="Slot J.C."/>
        </authorList>
    </citation>
    <scope>NUCLEOTIDE SEQUENCE [LARGE SCALE GENOMIC DNA]</scope>
    <source>
        <strain evidence="2 3">2631</strain>
    </source>
</reference>
<sequence>MSEGGEHSHSSISRNLAINFNTDCSDETETQDLSITTIVEIIIRRISVVLKAYNQNRAEFHAKLIGAGGHMFFIFILVQYAIHGGSQMWMSEPNMVDGFCVVSARLAGGFRCNEFLFPIPTPDDTDLGVQGSDSEDGS</sequence>
<feature type="transmembrane region" description="Helical" evidence="1">
    <location>
        <begin position="64"/>
        <end position="82"/>
    </location>
</feature>
<dbReference type="AlphaFoldDB" id="A0A409XDI3"/>
<keyword evidence="1" id="KW-1133">Transmembrane helix</keyword>
<dbReference type="Proteomes" id="UP000283269">
    <property type="component" value="Unassembled WGS sequence"/>
</dbReference>
<name>A0A409XDI3_PSICY</name>
<accession>A0A409XDI3</accession>